<evidence type="ECO:0000313" key="3">
    <source>
        <dbReference type="Proteomes" id="UP000324222"/>
    </source>
</evidence>
<dbReference type="AlphaFoldDB" id="A0A5B7KGB4"/>
<organism evidence="2 3">
    <name type="scientific">Portunus trituberculatus</name>
    <name type="common">Swimming crab</name>
    <name type="synonym">Neptunus trituberculatus</name>
    <dbReference type="NCBI Taxonomy" id="210409"/>
    <lineage>
        <taxon>Eukaryota</taxon>
        <taxon>Metazoa</taxon>
        <taxon>Ecdysozoa</taxon>
        <taxon>Arthropoda</taxon>
        <taxon>Crustacea</taxon>
        <taxon>Multicrustacea</taxon>
        <taxon>Malacostraca</taxon>
        <taxon>Eumalacostraca</taxon>
        <taxon>Eucarida</taxon>
        <taxon>Decapoda</taxon>
        <taxon>Pleocyemata</taxon>
        <taxon>Brachyura</taxon>
        <taxon>Eubrachyura</taxon>
        <taxon>Portunoidea</taxon>
        <taxon>Portunidae</taxon>
        <taxon>Portuninae</taxon>
        <taxon>Portunus</taxon>
    </lineage>
</organism>
<protein>
    <submittedName>
        <fullName evidence="2">Uncharacterized protein</fullName>
    </submittedName>
</protein>
<evidence type="ECO:0000256" key="1">
    <source>
        <dbReference type="SAM" id="SignalP"/>
    </source>
</evidence>
<keyword evidence="1" id="KW-0732">Signal</keyword>
<gene>
    <name evidence="2" type="ORF">E2C01_101678</name>
</gene>
<dbReference type="EMBL" id="VSRR010148312">
    <property type="protein sequence ID" value="MPD05906.1"/>
    <property type="molecule type" value="Genomic_DNA"/>
</dbReference>
<feature type="chain" id="PRO_5022928912" evidence="1">
    <location>
        <begin position="16"/>
        <end position="119"/>
    </location>
</feature>
<accession>A0A5B7KGB4</accession>
<name>A0A5B7KGB4_PORTR</name>
<feature type="signal peptide" evidence="1">
    <location>
        <begin position="1"/>
        <end position="15"/>
    </location>
</feature>
<keyword evidence="3" id="KW-1185">Reference proteome</keyword>
<reference evidence="2 3" key="1">
    <citation type="submission" date="2019-05" db="EMBL/GenBank/DDBJ databases">
        <title>Another draft genome of Portunus trituberculatus and its Hox gene families provides insights of decapod evolution.</title>
        <authorList>
            <person name="Jeong J.-H."/>
            <person name="Song I."/>
            <person name="Kim S."/>
            <person name="Choi T."/>
            <person name="Kim D."/>
            <person name="Ryu S."/>
            <person name="Kim W."/>
        </authorList>
    </citation>
    <scope>NUCLEOTIDE SEQUENCE [LARGE SCALE GENOMIC DNA]</scope>
    <source>
        <tissue evidence="2">Muscle</tissue>
    </source>
</reference>
<proteinExistence type="predicted"/>
<dbReference type="Proteomes" id="UP000324222">
    <property type="component" value="Unassembled WGS sequence"/>
</dbReference>
<comment type="caution">
    <text evidence="2">The sequence shown here is derived from an EMBL/GenBank/DDBJ whole genome shotgun (WGS) entry which is preliminary data.</text>
</comment>
<sequence length="119" mass="13952">MFLFVGLVPFHTEVAWLPLQTPQTPERLQCCWIYSRLYTGSTAQAECLMSKTLHKPEGFVKTILNCHPNMACKLCDREQFYVLWTSYRQRHVTGNEWEGQCRIMTSLHFSTPLRVMHIS</sequence>
<evidence type="ECO:0000313" key="2">
    <source>
        <dbReference type="EMBL" id="MPD05906.1"/>
    </source>
</evidence>